<sequence length="69" mass="7260">MPVSNPAQTSTIPNLQEYIVDSVAQALQSSDITINYDDAAGVIQLAAPPTVAGDWDAIDATVWDALQTT</sequence>
<proteinExistence type="predicted"/>
<comment type="caution">
    <text evidence="1">The sequence shown here is derived from an EMBL/GenBank/DDBJ whole genome shotgun (WGS) entry which is preliminary data.</text>
</comment>
<organism evidence="1 2">
    <name type="scientific">Phormidesmis priestleyi ULC007</name>
    <dbReference type="NCBI Taxonomy" id="1920490"/>
    <lineage>
        <taxon>Bacteria</taxon>
        <taxon>Bacillati</taxon>
        <taxon>Cyanobacteriota</taxon>
        <taxon>Cyanophyceae</taxon>
        <taxon>Leptolyngbyales</taxon>
        <taxon>Leptolyngbyaceae</taxon>
        <taxon>Phormidesmis</taxon>
    </lineage>
</organism>
<reference evidence="1 2" key="2">
    <citation type="submission" date="2018-03" db="EMBL/GenBank/DDBJ databases">
        <title>The ancient ancestry and fast evolution of plastids.</title>
        <authorList>
            <person name="Moore K.R."/>
            <person name="Magnabosco C."/>
            <person name="Momper L."/>
            <person name="Gold D.A."/>
            <person name="Bosak T."/>
            <person name="Fournier G.P."/>
        </authorList>
    </citation>
    <scope>NUCLEOTIDE SEQUENCE [LARGE SCALE GENOMIC DNA]</scope>
    <source>
        <strain evidence="1 2">ULC007</strain>
    </source>
</reference>
<accession>A0A2T1DJ74</accession>
<dbReference type="RefSeq" id="WP_073070027.1">
    <property type="nucleotide sequence ID" value="NZ_MPPI01000005.1"/>
</dbReference>
<dbReference type="AlphaFoldDB" id="A0A2T1DJ74"/>
<evidence type="ECO:0000313" key="2">
    <source>
        <dbReference type="Proteomes" id="UP000238634"/>
    </source>
</evidence>
<gene>
    <name evidence="1" type="ORF">C7B65_06540</name>
</gene>
<dbReference type="EMBL" id="PVWG01000005">
    <property type="protein sequence ID" value="PSB20559.1"/>
    <property type="molecule type" value="Genomic_DNA"/>
</dbReference>
<name>A0A2T1DJ74_9CYAN</name>
<keyword evidence="2" id="KW-1185">Reference proteome</keyword>
<reference evidence="1 2" key="1">
    <citation type="submission" date="2018-02" db="EMBL/GenBank/DDBJ databases">
        <authorList>
            <person name="Cohen D.B."/>
            <person name="Kent A.D."/>
        </authorList>
    </citation>
    <scope>NUCLEOTIDE SEQUENCE [LARGE SCALE GENOMIC DNA]</scope>
    <source>
        <strain evidence="1 2">ULC007</strain>
    </source>
</reference>
<protein>
    <submittedName>
        <fullName evidence="1">Uncharacterized protein</fullName>
    </submittedName>
</protein>
<evidence type="ECO:0000313" key="1">
    <source>
        <dbReference type="EMBL" id="PSB20559.1"/>
    </source>
</evidence>
<dbReference type="STRING" id="1920490.GCA_001895925_02589"/>
<dbReference type="Proteomes" id="UP000238634">
    <property type="component" value="Unassembled WGS sequence"/>
</dbReference>